<keyword evidence="2" id="KW-0812">Transmembrane</keyword>
<feature type="compositionally biased region" description="Polar residues" evidence="1">
    <location>
        <begin position="36"/>
        <end position="59"/>
    </location>
</feature>
<reference evidence="3 4" key="1">
    <citation type="journal article" date="2012" name="Science">
        <title>Ecological populations of bacteria act as socially cohesive units of antibiotic production and resistance.</title>
        <authorList>
            <person name="Cordero O.X."/>
            <person name="Wildschutte H."/>
            <person name="Kirkup B."/>
            <person name="Proehl S."/>
            <person name="Ngo L."/>
            <person name="Hussain F."/>
            <person name="Le Roux F."/>
            <person name="Mincer T."/>
            <person name="Polz M.F."/>
        </authorList>
    </citation>
    <scope>NUCLEOTIDE SEQUENCE [LARGE SCALE GENOMIC DNA]</scope>
    <source>
        <strain evidence="3 4">12E03</strain>
    </source>
</reference>
<protein>
    <submittedName>
        <fullName evidence="3">Uncharacterized protein</fullName>
    </submittedName>
</protein>
<organism evidence="3 4">
    <name type="scientific">Vibrio splendidus 12E03</name>
    <dbReference type="NCBI Taxonomy" id="1191305"/>
    <lineage>
        <taxon>Bacteria</taxon>
        <taxon>Pseudomonadati</taxon>
        <taxon>Pseudomonadota</taxon>
        <taxon>Gammaproteobacteria</taxon>
        <taxon>Vibrionales</taxon>
        <taxon>Vibrionaceae</taxon>
        <taxon>Vibrio</taxon>
    </lineage>
</organism>
<feature type="transmembrane region" description="Helical" evidence="2">
    <location>
        <begin position="68"/>
        <end position="88"/>
    </location>
</feature>
<evidence type="ECO:0000256" key="2">
    <source>
        <dbReference type="SAM" id="Phobius"/>
    </source>
</evidence>
<feature type="region of interest" description="Disordered" evidence="1">
    <location>
        <begin position="32"/>
        <end position="59"/>
    </location>
</feature>
<dbReference type="RefSeq" id="WP_019820789.1">
    <property type="nucleotide sequence ID" value="NZ_AJZD02000088.1"/>
</dbReference>
<keyword evidence="2" id="KW-0472">Membrane</keyword>
<dbReference type="EMBL" id="AJZD02000088">
    <property type="protein sequence ID" value="OEF93981.1"/>
    <property type="molecule type" value="Genomic_DNA"/>
</dbReference>
<evidence type="ECO:0000313" key="3">
    <source>
        <dbReference type="EMBL" id="OEF93981.1"/>
    </source>
</evidence>
<accession>A0A1E5FTY9</accession>
<dbReference type="Proteomes" id="UP000094802">
    <property type="component" value="Unassembled WGS sequence"/>
</dbReference>
<evidence type="ECO:0000256" key="1">
    <source>
        <dbReference type="SAM" id="MobiDB-lite"/>
    </source>
</evidence>
<name>A0A1E5FTY9_VIBSP</name>
<keyword evidence="2" id="KW-1133">Transmembrane helix</keyword>
<dbReference type="AlphaFoldDB" id="A0A1E5FTY9"/>
<gene>
    <name evidence="3" type="ORF">A142_19010</name>
</gene>
<dbReference type="OrthoDB" id="5879439at2"/>
<proteinExistence type="predicted"/>
<sequence>MAFWDDLTDFGSGLLDDVGEGMGNLIDVATKDDSSKNAATTQQPQQTVKDNHGNAVTGSSLQSNDKTLLYVGGGIGAAVLLLGLIVVLKN</sequence>
<comment type="caution">
    <text evidence="3">The sequence shown here is derived from an EMBL/GenBank/DDBJ whole genome shotgun (WGS) entry which is preliminary data.</text>
</comment>
<evidence type="ECO:0000313" key="4">
    <source>
        <dbReference type="Proteomes" id="UP000094802"/>
    </source>
</evidence>